<feature type="domain" description="N-acetyltransferase" evidence="2">
    <location>
        <begin position="1"/>
        <end position="160"/>
    </location>
</feature>
<dbReference type="InterPro" id="IPR050769">
    <property type="entry name" value="NAT_camello-type"/>
</dbReference>
<dbReference type="SUPFAM" id="SSF55729">
    <property type="entry name" value="Acyl-CoA N-acyltransferases (Nat)"/>
    <property type="match status" value="1"/>
</dbReference>
<evidence type="ECO:0000256" key="1">
    <source>
        <dbReference type="ARBA" id="ARBA00022679"/>
    </source>
</evidence>
<organism evidence="3 4">
    <name type="scientific">SAR86 cluster bacterium</name>
    <dbReference type="NCBI Taxonomy" id="2030880"/>
    <lineage>
        <taxon>Bacteria</taxon>
        <taxon>Pseudomonadati</taxon>
        <taxon>Pseudomonadota</taxon>
        <taxon>Gammaproteobacteria</taxon>
        <taxon>SAR86 cluster</taxon>
    </lineage>
</organism>
<dbReference type="Proteomes" id="UP000754644">
    <property type="component" value="Unassembled WGS sequence"/>
</dbReference>
<name>A0A972VY23_9GAMM</name>
<sequence length="181" mass="20240">MWRHRPQKSDSHAINKLVTDTDFFTPQEQGIAVELVETRLAEGLASGYYFIFADEPENSAQLMAYSCYGPTPETLSNFDLYWIAVSPKYQGQGLGRALLLSTESFAAAEGATQLFIETSGSEKYTPTRNFYQSVGYKQSSSVENYYAPGDDKIVYAKQLLDRTESILHECCAGDRTDHVCT</sequence>
<evidence type="ECO:0000313" key="4">
    <source>
        <dbReference type="Proteomes" id="UP000754644"/>
    </source>
</evidence>
<gene>
    <name evidence="3" type="ORF">HQ497_08815</name>
</gene>
<dbReference type="CDD" id="cd04301">
    <property type="entry name" value="NAT_SF"/>
    <property type="match status" value="1"/>
</dbReference>
<evidence type="ECO:0000259" key="2">
    <source>
        <dbReference type="PROSITE" id="PS51186"/>
    </source>
</evidence>
<protein>
    <submittedName>
        <fullName evidence="3">GNAT family N-acetyltransferase</fullName>
    </submittedName>
</protein>
<dbReference type="InterPro" id="IPR016181">
    <property type="entry name" value="Acyl_CoA_acyltransferase"/>
</dbReference>
<dbReference type="Gene3D" id="3.40.630.30">
    <property type="match status" value="1"/>
</dbReference>
<proteinExistence type="predicted"/>
<keyword evidence="1" id="KW-0808">Transferase</keyword>
<dbReference type="Pfam" id="PF13508">
    <property type="entry name" value="Acetyltransf_7"/>
    <property type="match status" value="1"/>
</dbReference>
<dbReference type="PANTHER" id="PTHR13947">
    <property type="entry name" value="GNAT FAMILY N-ACETYLTRANSFERASE"/>
    <property type="match status" value="1"/>
</dbReference>
<dbReference type="InterPro" id="IPR000182">
    <property type="entry name" value="GNAT_dom"/>
</dbReference>
<dbReference type="AlphaFoldDB" id="A0A972VY23"/>
<dbReference type="PROSITE" id="PS51186">
    <property type="entry name" value="GNAT"/>
    <property type="match status" value="1"/>
</dbReference>
<comment type="caution">
    <text evidence="3">The sequence shown here is derived from an EMBL/GenBank/DDBJ whole genome shotgun (WGS) entry which is preliminary data.</text>
</comment>
<accession>A0A972VY23</accession>
<reference evidence="3" key="1">
    <citation type="submission" date="2020-05" db="EMBL/GenBank/DDBJ databases">
        <title>Sulfur intermediates as new biogeochemical hubs in an aquatic model microbial ecosystem.</title>
        <authorList>
            <person name="Vigneron A."/>
        </authorList>
    </citation>
    <scope>NUCLEOTIDE SEQUENCE</scope>
    <source>
        <strain evidence="3">Bin.250</strain>
    </source>
</reference>
<evidence type="ECO:0000313" key="3">
    <source>
        <dbReference type="EMBL" id="NQV65454.1"/>
    </source>
</evidence>
<dbReference type="EMBL" id="JABMOJ010000328">
    <property type="protein sequence ID" value="NQV65454.1"/>
    <property type="molecule type" value="Genomic_DNA"/>
</dbReference>
<dbReference type="GO" id="GO:0008080">
    <property type="term" value="F:N-acetyltransferase activity"/>
    <property type="evidence" value="ECO:0007669"/>
    <property type="project" value="InterPro"/>
</dbReference>
<dbReference type="PANTHER" id="PTHR13947:SF37">
    <property type="entry name" value="LD18367P"/>
    <property type="match status" value="1"/>
</dbReference>